<dbReference type="PANTHER" id="PTHR43586:SF8">
    <property type="entry name" value="CYSTEINE DESULFURASE 1, CHLOROPLASTIC"/>
    <property type="match status" value="1"/>
</dbReference>
<comment type="catalytic activity">
    <reaction evidence="4">
        <text>(sulfur carrier)-H + L-cysteine = (sulfur carrier)-SH + L-alanine</text>
        <dbReference type="Rhea" id="RHEA:43892"/>
        <dbReference type="Rhea" id="RHEA-COMP:14737"/>
        <dbReference type="Rhea" id="RHEA-COMP:14739"/>
        <dbReference type="ChEBI" id="CHEBI:29917"/>
        <dbReference type="ChEBI" id="CHEBI:35235"/>
        <dbReference type="ChEBI" id="CHEBI:57972"/>
        <dbReference type="ChEBI" id="CHEBI:64428"/>
        <dbReference type="EC" id="2.8.1.7"/>
    </reaction>
</comment>
<dbReference type="RefSeq" id="WP_344309317.1">
    <property type="nucleotide sequence ID" value="NZ_BAAANY010000008.1"/>
</dbReference>
<evidence type="ECO:0000313" key="8">
    <source>
        <dbReference type="Proteomes" id="UP001500618"/>
    </source>
</evidence>
<dbReference type="InterPro" id="IPR020578">
    <property type="entry name" value="Aminotrans_V_PyrdxlP_BS"/>
</dbReference>
<dbReference type="InterPro" id="IPR000192">
    <property type="entry name" value="Aminotrans_V_dom"/>
</dbReference>
<dbReference type="PANTHER" id="PTHR43586">
    <property type="entry name" value="CYSTEINE DESULFURASE"/>
    <property type="match status" value="1"/>
</dbReference>
<dbReference type="Pfam" id="PF00266">
    <property type="entry name" value="Aminotran_5"/>
    <property type="match status" value="1"/>
</dbReference>
<dbReference type="InterPro" id="IPR015422">
    <property type="entry name" value="PyrdxlP-dep_Trfase_small"/>
</dbReference>
<comment type="caution">
    <text evidence="7">The sequence shown here is derived from an EMBL/GenBank/DDBJ whole genome shotgun (WGS) entry which is preliminary data.</text>
</comment>
<dbReference type="InterPro" id="IPR015424">
    <property type="entry name" value="PyrdxlP-dep_Trfase"/>
</dbReference>
<evidence type="ECO:0000259" key="6">
    <source>
        <dbReference type="Pfam" id="PF00266"/>
    </source>
</evidence>
<organism evidence="7 8">
    <name type="scientific">Fodinicola feengrottensis</name>
    <dbReference type="NCBI Taxonomy" id="435914"/>
    <lineage>
        <taxon>Bacteria</taxon>
        <taxon>Bacillati</taxon>
        <taxon>Actinomycetota</taxon>
        <taxon>Actinomycetes</taxon>
        <taxon>Mycobacteriales</taxon>
        <taxon>Fodinicola</taxon>
    </lineage>
</organism>
<dbReference type="EMBL" id="BAAANY010000008">
    <property type="protein sequence ID" value="GAA1671252.1"/>
    <property type="molecule type" value="Genomic_DNA"/>
</dbReference>
<dbReference type="Gene3D" id="3.40.640.10">
    <property type="entry name" value="Type I PLP-dependent aspartate aminotransferase-like (Major domain)"/>
    <property type="match status" value="1"/>
</dbReference>
<comment type="cofactor">
    <cofactor evidence="1 5">
        <name>pyridoxal 5'-phosphate</name>
        <dbReference type="ChEBI" id="CHEBI:597326"/>
    </cofactor>
</comment>
<dbReference type="InterPro" id="IPR015421">
    <property type="entry name" value="PyrdxlP-dep_Trfase_major"/>
</dbReference>
<reference evidence="8" key="1">
    <citation type="journal article" date="2019" name="Int. J. Syst. Evol. Microbiol.">
        <title>The Global Catalogue of Microorganisms (GCM) 10K type strain sequencing project: providing services to taxonomists for standard genome sequencing and annotation.</title>
        <authorList>
            <consortium name="The Broad Institute Genomics Platform"/>
            <consortium name="The Broad Institute Genome Sequencing Center for Infectious Disease"/>
            <person name="Wu L."/>
            <person name="Ma J."/>
        </authorList>
    </citation>
    <scope>NUCLEOTIDE SEQUENCE [LARGE SCALE GENOMIC DNA]</scope>
    <source>
        <strain evidence="8">JCM 14718</strain>
    </source>
</reference>
<keyword evidence="3" id="KW-0663">Pyridoxal phosphate</keyword>
<evidence type="ECO:0000256" key="5">
    <source>
        <dbReference type="RuleBase" id="RU004504"/>
    </source>
</evidence>
<gene>
    <name evidence="7" type="primary">sufS</name>
    <name evidence="7" type="ORF">GCM10009765_20860</name>
</gene>
<comment type="similarity">
    <text evidence="2">Belongs to the class-V pyridoxal-phosphate-dependent aminotransferase family. Csd subfamily.</text>
</comment>
<sequence length="395" mass="42988">MIPVRIRDQFPALTGQPDVVYLDSATTTMKPARVIDAVSSYLSRETGSVGRGTHPWSTRVTREVERVREQVARFVGASGPDEIVFTSGATAGLNAVALSWGLPNLRDGDEILFNPVDHSSNVAPWRNLQRILRRLGVQVRLVPYEMTGAGEIDVEDLLGKVTHRTRIVVATHIHHVFGSLSALDDLNPSIVRCLDCSQSVGHVDVDVQQLGVDFAVFSAHKLFGSPGAGVLYCHRRVHDRLDPFLPGGSGRTTAGLPALLEGGTPNIPAVLSLGKAIDFVAEVGIDRIAEHVRLLTRLVVERLRTVPRLEFTPGPAWSRCAAGYGIVSFRLPEISASDVGFALSSENFYVRTGNHCLPEGADFEDSVRVSLHLYNTEAEVERFADFLGRVAKGMV</sequence>
<evidence type="ECO:0000256" key="2">
    <source>
        <dbReference type="ARBA" id="ARBA00010447"/>
    </source>
</evidence>
<evidence type="ECO:0000313" key="7">
    <source>
        <dbReference type="EMBL" id="GAA1671252.1"/>
    </source>
</evidence>
<accession>A0ABP4SG27</accession>
<proteinExistence type="inferred from homology"/>
<dbReference type="SUPFAM" id="SSF53383">
    <property type="entry name" value="PLP-dependent transferases"/>
    <property type="match status" value="1"/>
</dbReference>
<evidence type="ECO:0000256" key="3">
    <source>
        <dbReference type="ARBA" id="ARBA00022898"/>
    </source>
</evidence>
<dbReference type="PROSITE" id="PS00595">
    <property type="entry name" value="AA_TRANSFER_CLASS_5"/>
    <property type="match status" value="1"/>
</dbReference>
<dbReference type="Proteomes" id="UP001500618">
    <property type="component" value="Unassembled WGS sequence"/>
</dbReference>
<protein>
    <submittedName>
        <fullName evidence="7">Cysteine desulfurase SufS</fullName>
    </submittedName>
</protein>
<feature type="domain" description="Aminotransferase class V" evidence="6">
    <location>
        <begin position="20"/>
        <end position="383"/>
    </location>
</feature>
<evidence type="ECO:0000256" key="4">
    <source>
        <dbReference type="ARBA" id="ARBA00050776"/>
    </source>
</evidence>
<evidence type="ECO:0000256" key="1">
    <source>
        <dbReference type="ARBA" id="ARBA00001933"/>
    </source>
</evidence>
<keyword evidence="8" id="KW-1185">Reference proteome</keyword>
<name>A0ABP4SG27_9ACTN</name>
<dbReference type="Gene3D" id="3.90.1150.10">
    <property type="entry name" value="Aspartate Aminotransferase, domain 1"/>
    <property type="match status" value="1"/>
</dbReference>